<evidence type="ECO:0000313" key="4">
    <source>
        <dbReference type="Proteomes" id="UP000281975"/>
    </source>
</evidence>
<reference evidence="3 4" key="1">
    <citation type="submission" date="2018-10" db="EMBL/GenBank/DDBJ databases">
        <title>Genomic Encyclopedia of Type Strains, Phase IV (KMG-IV): sequencing the most valuable type-strain genomes for metagenomic binning, comparative biology and taxonomic classification.</title>
        <authorList>
            <person name="Goeker M."/>
        </authorList>
    </citation>
    <scope>NUCLEOTIDE SEQUENCE [LARGE SCALE GENOMIC DNA]</scope>
    <source>
        <strain evidence="3 4">DSM 23229</strain>
    </source>
</reference>
<dbReference type="PANTHER" id="PTHR36933">
    <property type="entry name" value="SLL0788 PROTEIN"/>
    <property type="match status" value="1"/>
</dbReference>
<dbReference type="PANTHER" id="PTHR36933:SF1">
    <property type="entry name" value="SLL0788 PROTEIN"/>
    <property type="match status" value="1"/>
</dbReference>
<proteinExistence type="predicted"/>
<dbReference type="InterPro" id="IPR012347">
    <property type="entry name" value="Ferritin-like"/>
</dbReference>
<feature type="domain" description="DUF305" evidence="2">
    <location>
        <begin position="38"/>
        <end position="124"/>
    </location>
</feature>
<evidence type="ECO:0000259" key="2">
    <source>
        <dbReference type="Pfam" id="PF03713"/>
    </source>
</evidence>
<protein>
    <recommendedName>
        <fullName evidence="2">DUF305 domain-containing protein</fullName>
    </recommendedName>
</protein>
<dbReference type="Pfam" id="PF03713">
    <property type="entry name" value="DUF305"/>
    <property type="match status" value="1"/>
</dbReference>
<dbReference type="Proteomes" id="UP000281975">
    <property type="component" value="Unassembled WGS sequence"/>
</dbReference>
<evidence type="ECO:0000313" key="3">
    <source>
        <dbReference type="EMBL" id="RKR06862.1"/>
    </source>
</evidence>
<feature type="chain" id="PRO_5019244593" description="DUF305 domain-containing protein" evidence="1">
    <location>
        <begin position="30"/>
        <end position="132"/>
    </location>
</feature>
<dbReference type="AlphaFoldDB" id="A0A420WZY9"/>
<dbReference type="InterPro" id="IPR005183">
    <property type="entry name" value="DUF305_CopM-like"/>
</dbReference>
<accession>A0A420WZY9</accession>
<organism evidence="3 4">
    <name type="scientific">Kushneria sinocarnis</name>
    <dbReference type="NCBI Taxonomy" id="595502"/>
    <lineage>
        <taxon>Bacteria</taxon>
        <taxon>Pseudomonadati</taxon>
        <taxon>Pseudomonadota</taxon>
        <taxon>Gammaproteobacteria</taxon>
        <taxon>Oceanospirillales</taxon>
        <taxon>Halomonadaceae</taxon>
        <taxon>Kushneria</taxon>
    </lineage>
</organism>
<dbReference type="EMBL" id="RBIN01000002">
    <property type="protein sequence ID" value="RKR06862.1"/>
    <property type="molecule type" value="Genomic_DNA"/>
</dbReference>
<gene>
    <name evidence="3" type="ORF">C7446_0861</name>
</gene>
<feature type="signal peptide" evidence="1">
    <location>
        <begin position="1"/>
        <end position="29"/>
    </location>
</feature>
<keyword evidence="1" id="KW-0732">Signal</keyword>
<sequence length="132" mass="14529">MTTMKRRLSPGSLAVAVLMTVVLVPVAQADPPMKHGDHGAQASDDNEAARAYRDANDRMHQAMTSSYSGNADVDFARGMIPHHQGAIDMARVELRYGSDPSMRMLAEQVINAQQAEIETLRNWLEQHDSAAR</sequence>
<dbReference type="RefSeq" id="WP_211327849.1">
    <property type="nucleotide sequence ID" value="NZ_RBIN01000002.1"/>
</dbReference>
<evidence type="ECO:0000256" key="1">
    <source>
        <dbReference type="SAM" id="SignalP"/>
    </source>
</evidence>
<keyword evidence="4" id="KW-1185">Reference proteome</keyword>
<name>A0A420WZY9_9GAMM</name>
<comment type="caution">
    <text evidence="3">The sequence shown here is derived from an EMBL/GenBank/DDBJ whole genome shotgun (WGS) entry which is preliminary data.</text>
</comment>
<dbReference type="Gene3D" id="1.20.1260.10">
    <property type="match status" value="1"/>
</dbReference>